<name>A0A383EFS9_9ZZZZ</name>
<sequence length="47" mass="5270">DLIDVSLQKMGGSKNILFCMGGRLFEGNSLIRGVKVFNWKQETPEVN</sequence>
<organism evidence="1">
    <name type="scientific">marine metagenome</name>
    <dbReference type="NCBI Taxonomy" id="408172"/>
    <lineage>
        <taxon>unclassified sequences</taxon>
        <taxon>metagenomes</taxon>
        <taxon>ecological metagenomes</taxon>
    </lineage>
</organism>
<accession>A0A383EFS9</accession>
<gene>
    <name evidence="1" type="ORF">METZ01_LOCUS508127</name>
</gene>
<dbReference type="AlphaFoldDB" id="A0A383EFS9"/>
<evidence type="ECO:0000313" key="1">
    <source>
        <dbReference type="EMBL" id="SVE55273.1"/>
    </source>
</evidence>
<reference evidence="1" key="1">
    <citation type="submission" date="2018-05" db="EMBL/GenBank/DDBJ databases">
        <authorList>
            <person name="Lanie J.A."/>
            <person name="Ng W.-L."/>
            <person name="Kazmierczak K.M."/>
            <person name="Andrzejewski T.M."/>
            <person name="Davidsen T.M."/>
            <person name="Wayne K.J."/>
            <person name="Tettelin H."/>
            <person name="Glass J.I."/>
            <person name="Rusch D."/>
            <person name="Podicherti R."/>
            <person name="Tsui H.-C.T."/>
            <person name="Winkler M.E."/>
        </authorList>
    </citation>
    <scope>NUCLEOTIDE SEQUENCE</scope>
</reference>
<feature type="non-terminal residue" evidence="1">
    <location>
        <position position="1"/>
    </location>
</feature>
<proteinExistence type="predicted"/>
<dbReference type="EMBL" id="UINC01225279">
    <property type="protein sequence ID" value="SVE55273.1"/>
    <property type="molecule type" value="Genomic_DNA"/>
</dbReference>
<protein>
    <submittedName>
        <fullName evidence="1">Uncharacterized protein</fullName>
    </submittedName>
</protein>